<dbReference type="Pfam" id="PF00226">
    <property type="entry name" value="DnaJ"/>
    <property type="match status" value="1"/>
</dbReference>
<dbReference type="InterPro" id="IPR036410">
    <property type="entry name" value="HSP_DnaJ_Cys-rich_dom_sf"/>
</dbReference>
<sequence>MAEQKRDYYEVLGVSKTASDDELKRAYRKLAKQYHPDLNPGNAEAETKFKEVNEAYEVLSDKDKRAKYDQFGHAGVDPNFGAGGFGGGGFGGFDMGDVDLGDIFGSFFGGGFGGFGGGQRQANPNAPKRGASLRVNMTITFEEAMRGVEKEISLNRTENCTTCHGSGCASGTTAEICPDCHGTGQVRIQRGAGGFAFTTTAPCSKCRGTGKIIHQPCPDCHGDGQVRRPRKIKVKIPAGIDDGQSISMRGQGNEGLNGGPAGDLLVNISVIPDPRFQRDGYDLYLEQKVSFTQAALGAELQIDTIDGKVKYNLPAGTQPGTTIRLRGKGVPNVHGRGRGDQYLLIKVQVPTNLTNEQRDALKEYARTMGEGSPAPATPVRDFFEKKRKKK</sequence>
<evidence type="ECO:0000256" key="4">
    <source>
        <dbReference type="ARBA" id="ARBA00022737"/>
    </source>
</evidence>
<comment type="caution">
    <text evidence="17">The sequence shown here is derived from an EMBL/GenBank/DDBJ whole genome shotgun (WGS) entry which is preliminary data.</text>
</comment>
<dbReference type="CDD" id="cd06257">
    <property type="entry name" value="DnaJ"/>
    <property type="match status" value="1"/>
</dbReference>
<dbReference type="InterPro" id="IPR001305">
    <property type="entry name" value="HSP_DnaJ_Cys-rich_dom"/>
</dbReference>
<dbReference type="GO" id="GO:0009408">
    <property type="term" value="P:response to heat"/>
    <property type="evidence" value="ECO:0007669"/>
    <property type="project" value="InterPro"/>
</dbReference>
<dbReference type="SUPFAM" id="SSF49493">
    <property type="entry name" value="HSP40/DnaJ peptide-binding domain"/>
    <property type="match status" value="2"/>
</dbReference>
<gene>
    <name evidence="12 17" type="primary">dnaJ</name>
    <name evidence="17" type="ORF">IAD31_07030</name>
</gene>
<evidence type="ECO:0000256" key="10">
    <source>
        <dbReference type="ARBA" id="ARBA00061004"/>
    </source>
</evidence>
<dbReference type="GO" id="GO:0005737">
    <property type="term" value="C:cytoplasm"/>
    <property type="evidence" value="ECO:0007669"/>
    <property type="project" value="UniProtKB-SubCell"/>
</dbReference>
<dbReference type="SMART" id="SM00271">
    <property type="entry name" value="DnaJ"/>
    <property type="match status" value="1"/>
</dbReference>
<evidence type="ECO:0000256" key="8">
    <source>
        <dbReference type="ARBA" id="ARBA00023186"/>
    </source>
</evidence>
<dbReference type="HAMAP" id="MF_01152">
    <property type="entry name" value="DnaJ"/>
    <property type="match status" value="1"/>
</dbReference>
<feature type="binding site" evidence="12">
    <location>
        <position position="160"/>
    </location>
    <ligand>
        <name>Zn(2+)</name>
        <dbReference type="ChEBI" id="CHEBI:29105"/>
        <label>1</label>
    </ligand>
</feature>
<dbReference type="Proteomes" id="UP000886879">
    <property type="component" value="Unassembled WGS sequence"/>
</dbReference>
<evidence type="ECO:0000259" key="15">
    <source>
        <dbReference type="PROSITE" id="PS50076"/>
    </source>
</evidence>
<feature type="repeat" description="CXXCXGXG motif" evidence="12">
    <location>
        <begin position="217"/>
        <end position="224"/>
    </location>
</feature>
<dbReference type="GO" id="GO:0051082">
    <property type="term" value="F:unfolded protein binding"/>
    <property type="evidence" value="ECO:0007669"/>
    <property type="project" value="UniProtKB-UniRule"/>
</dbReference>
<evidence type="ECO:0000256" key="11">
    <source>
        <dbReference type="ARBA" id="ARBA00067609"/>
    </source>
</evidence>
<dbReference type="InterPro" id="IPR018253">
    <property type="entry name" value="DnaJ_domain_CS"/>
</dbReference>
<dbReference type="GO" id="GO:0042026">
    <property type="term" value="P:protein refolding"/>
    <property type="evidence" value="ECO:0007669"/>
    <property type="project" value="TreeGrafter"/>
</dbReference>
<feature type="binding site" evidence="12">
    <location>
        <position position="203"/>
    </location>
    <ligand>
        <name>Zn(2+)</name>
        <dbReference type="ChEBI" id="CHEBI:29105"/>
        <label>2</label>
    </ligand>
</feature>
<feature type="repeat" description="CXXCXGXG motif" evidence="12">
    <location>
        <begin position="203"/>
        <end position="210"/>
    </location>
</feature>
<evidence type="ECO:0000256" key="2">
    <source>
        <dbReference type="ARBA" id="ARBA00022705"/>
    </source>
</evidence>
<dbReference type="Pfam" id="PF01556">
    <property type="entry name" value="DnaJ_C"/>
    <property type="match status" value="1"/>
</dbReference>
<evidence type="ECO:0000256" key="14">
    <source>
        <dbReference type="SAM" id="MobiDB-lite"/>
    </source>
</evidence>
<keyword evidence="2 12" id="KW-0235">DNA replication</keyword>
<keyword evidence="7 12" id="KW-0346">Stress response</keyword>
<dbReference type="EMBL" id="DVFO01000070">
    <property type="protein sequence ID" value="HIQ61333.1"/>
    <property type="molecule type" value="Genomic_DNA"/>
</dbReference>
<dbReference type="Pfam" id="PF00684">
    <property type="entry name" value="DnaJ_CXXCXGXG"/>
    <property type="match status" value="1"/>
</dbReference>
<dbReference type="PANTHER" id="PTHR43096">
    <property type="entry name" value="DNAJ HOMOLOG 1, MITOCHONDRIAL-RELATED"/>
    <property type="match status" value="1"/>
</dbReference>
<dbReference type="FunFam" id="2.10.230.10:FF:000002">
    <property type="entry name" value="Molecular chaperone DnaJ"/>
    <property type="match status" value="1"/>
</dbReference>
<feature type="binding site" evidence="12">
    <location>
        <position position="180"/>
    </location>
    <ligand>
        <name>Zn(2+)</name>
        <dbReference type="ChEBI" id="CHEBI:29105"/>
        <label>2</label>
    </ligand>
</feature>
<dbReference type="PROSITE" id="PS00636">
    <property type="entry name" value="DNAJ_1"/>
    <property type="match status" value="1"/>
</dbReference>
<dbReference type="InterPro" id="IPR002939">
    <property type="entry name" value="DnaJ_C"/>
</dbReference>
<evidence type="ECO:0000256" key="9">
    <source>
        <dbReference type="ARBA" id="ARBA00053423"/>
    </source>
</evidence>
<dbReference type="InterPro" id="IPR036869">
    <property type="entry name" value="J_dom_sf"/>
</dbReference>
<dbReference type="SUPFAM" id="SSF46565">
    <property type="entry name" value="Chaperone J-domain"/>
    <property type="match status" value="1"/>
</dbReference>
<dbReference type="PRINTS" id="PR00625">
    <property type="entry name" value="JDOMAIN"/>
</dbReference>
<protein>
    <recommendedName>
        <fullName evidence="11 12">Chaperone protein DnaJ</fullName>
    </recommendedName>
</protein>
<dbReference type="Gene3D" id="1.10.287.110">
    <property type="entry name" value="DnaJ domain"/>
    <property type="match status" value="1"/>
</dbReference>
<reference evidence="17" key="2">
    <citation type="journal article" date="2021" name="PeerJ">
        <title>Extensive microbial diversity within the chicken gut microbiome revealed by metagenomics and culture.</title>
        <authorList>
            <person name="Gilroy R."/>
            <person name="Ravi A."/>
            <person name="Getino M."/>
            <person name="Pursley I."/>
            <person name="Horton D.L."/>
            <person name="Alikhan N.F."/>
            <person name="Baker D."/>
            <person name="Gharbi K."/>
            <person name="Hall N."/>
            <person name="Watson M."/>
            <person name="Adriaenssens E.M."/>
            <person name="Foster-Nyarko E."/>
            <person name="Jarju S."/>
            <person name="Secka A."/>
            <person name="Antonio M."/>
            <person name="Oren A."/>
            <person name="Chaudhuri R.R."/>
            <person name="La Ragione R."/>
            <person name="Hildebrand F."/>
            <person name="Pallen M.J."/>
        </authorList>
    </citation>
    <scope>NUCLEOTIDE SEQUENCE</scope>
    <source>
        <strain evidence="17">ChiGjej2B2-12916</strain>
    </source>
</reference>
<dbReference type="SUPFAM" id="SSF57938">
    <property type="entry name" value="DnaJ/Hsp40 cysteine-rich domain"/>
    <property type="match status" value="1"/>
</dbReference>
<keyword evidence="3 12" id="KW-0479">Metal-binding</keyword>
<keyword evidence="1 12" id="KW-0963">Cytoplasm</keyword>
<keyword evidence="6 12" id="KW-0862">Zinc</keyword>
<feature type="binding site" evidence="12">
    <location>
        <position position="220"/>
    </location>
    <ligand>
        <name>Zn(2+)</name>
        <dbReference type="ChEBI" id="CHEBI:29105"/>
        <label>1</label>
    </ligand>
</feature>
<dbReference type="FunFam" id="1.10.287.110:FF:000034">
    <property type="entry name" value="Chaperone protein DnaJ"/>
    <property type="match status" value="1"/>
</dbReference>
<dbReference type="FunFam" id="2.60.260.20:FF:000005">
    <property type="entry name" value="Chaperone protein dnaJ 1, mitochondrial"/>
    <property type="match status" value="1"/>
</dbReference>
<dbReference type="Gene3D" id="2.60.260.20">
    <property type="entry name" value="Urease metallochaperone UreE, N-terminal domain"/>
    <property type="match status" value="2"/>
</dbReference>
<proteinExistence type="inferred from homology"/>
<dbReference type="PROSITE" id="PS50076">
    <property type="entry name" value="DNAJ_2"/>
    <property type="match status" value="1"/>
</dbReference>
<evidence type="ECO:0000256" key="1">
    <source>
        <dbReference type="ARBA" id="ARBA00022490"/>
    </source>
</evidence>
<feature type="zinc finger region" description="CR-type" evidence="13">
    <location>
        <begin position="147"/>
        <end position="229"/>
    </location>
</feature>
<dbReference type="NCBIfam" id="NF008035">
    <property type="entry name" value="PRK10767.1"/>
    <property type="match status" value="1"/>
</dbReference>
<accession>A0A9D0YV35</accession>
<feature type="repeat" description="CXXCXGXG motif" evidence="12">
    <location>
        <begin position="160"/>
        <end position="167"/>
    </location>
</feature>
<dbReference type="CDD" id="cd10719">
    <property type="entry name" value="DnaJ_zf"/>
    <property type="match status" value="1"/>
</dbReference>
<comment type="subunit">
    <text evidence="12">Homodimer.</text>
</comment>
<keyword evidence="8 12" id="KW-0143">Chaperone</keyword>
<dbReference type="InterPro" id="IPR001623">
    <property type="entry name" value="DnaJ_domain"/>
</dbReference>
<evidence type="ECO:0000256" key="12">
    <source>
        <dbReference type="HAMAP-Rule" id="MF_01152"/>
    </source>
</evidence>
<comment type="similarity">
    <text evidence="10 12">Belongs to the DnaJ family.</text>
</comment>
<dbReference type="GO" id="GO:0008270">
    <property type="term" value="F:zinc ion binding"/>
    <property type="evidence" value="ECO:0007669"/>
    <property type="project" value="UniProtKB-UniRule"/>
</dbReference>
<dbReference type="PANTHER" id="PTHR43096:SF48">
    <property type="entry name" value="CHAPERONE PROTEIN DNAJ"/>
    <property type="match status" value="1"/>
</dbReference>
<comment type="subcellular location">
    <subcellularLocation>
        <location evidence="12">Cytoplasm</location>
    </subcellularLocation>
</comment>
<dbReference type="NCBIfam" id="TIGR02349">
    <property type="entry name" value="DnaJ_bact"/>
    <property type="match status" value="1"/>
</dbReference>
<feature type="repeat" description="CXXCXGXG motif" evidence="12">
    <location>
        <begin position="177"/>
        <end position="184"/>
    </location>
</feature>
<organism evidence="17 18">
    <name type="scientific">Candidatus Enterenecus faecium</name>
    <dbReference type="NCBI Taxonomy" id="2840780"/>
    <lineage>
        <taxon>Bacteria</taxon>
        <taxon>Bacillati</taxon>
        <taxon>Bacillota</taxon>
        <taxon>Clostridia</taxon>
        <taxon>Eubacteriales</taxon>
        <taxon>Candidatus Enterenecus</taxon>
    </lineage>
</organism>
<feature type="region of interest" description="Disordered" evidence="14">
    <location>
        <begin position="366"/>
        <end position="390"/>
    </location>
</feature>
<evidence type="ECO:0000256" key="5">
    <source>
        <dbReference type="ARBA" id="ARBA00022771"/>
    </source>
</evidence>
<name>A0A9D0YV35_9FIRM</name>
<dbReference type="InterPro" id="IPR008971">
    <property type="entry name" value="HSP40/DnaJ_pept-bd"/>
</dbReference>
<evidence type="ECO:0000256" key="7">
    <source>
        <dbReference type="ARBA" id="ARBA00023016"/>
    </source>
</evidence>
<evidence type="ECO:0000259" key="16">
    <source>
        <dbReference type="PROSITE" id="PS51188"/>
    </source>
</evidence>
<feature type="binding site" evidence="12">
    <location>
        <position position="163"/>
    </location>
    <ligand>
        <name>Zn(2+)</name>
        <dbReference type="ChEBI" id="CHEBI:29105"/>
        <label>1</label>
    </ligand>
</feature>
<comment type="cofactor">
    <cofactor evidence="12">
        <name>Zn(2+)</name>
        <dbReference type="ChEBI" id="CHEBI:29105"/>
    </cofactor>
    <text evidence="12">Binds 2 Zn(2+) ions per monomer.</text>
</comment>
<dbReference type="GO" id="GO:0031072">
    <property type="term" value="F:heat shock protein binding"/>
    <property type="evidence" value="ECO:0007669"/>
    <property type="project" value="InterPro"/>
</dbReference>
<dbReference type="CDD" id="cd10747">
    <property type="entry name" value="DnaJ_C"/>
    <property type="match status" value="1"/>
</dbReference>
<dbReference type="PROSITE" id="PS51188">
    <property type="entry name" value="ZF_CR"/>
    <property type="match status" value="1"/>
</dbReference>
<keyword evidence="4 12" id="KW-0677">Repeat</keyword>
<evidence type="ECO:0000256" key="6">
    <source>
        <dbReference type="ARBA" id="ARBA00022833"/>
    </source>
</evidence>
<feature type="binding site" evidence="12">
    <location>
        <position position="217"/>
    </location>
    <ligand>
        <name>Zn(2+)</name>
        <dbReference type="ChEBI" id="CHEBI:29105"/>
        <label>1</label>
    </ligand>
</feature>
<dbReference type="GO" id="GO:0006260">
    <property type="term" value="P:DNA replication"/>
    <property type="evidence" value="ECO:0007669"/>
    <property type="project" value="UniProtKB-KW"/>
</dbReference>
<feature type="binding site" evidence="12">
    <location>
        <position position="206"/>
    </location>
    <ligand>
        <name>Zn(2+)</name>
        <dbReference type="ChEBI" id="CHEBI:29105"/>
        <label>2</label>
    </ligand>
</feature>
<dbReference type="Gene3D" id="2.10.230.10">
    <property type="entry name" value="Heat shock protein DnaJ, cysteine-rich domain"/>
    <property type="match status" value="1"/>
</dbReference>
<reference evidence="17" key="1">
    <citation type="submission" date="2020-10" db="EMBL/GenBank/DDBJ databases">
        <authorList>
            <person name="Gilroy R."/>
        </authorList>
    </citation>
    <scope>NUCLEOTIDE SEQUENCE</scope>
    <source>
        <strain evidence="17">ChiGjej2B2-12916</strain>
    </source>
</reference>
<dbReference type="InterPro" id="IPR012724">
    <property type="entry name" value="DnaJ"/>
</dbReference>
<evidence type="ECO:0000313" key="17">
    <source>
        <dbReference type="EMBL" id="HIQ61333.1"/>
    </source>
</evidence>
<comment type="domain">
    <text evidence="12">The J domain is necessary and sufficient to stimulate DnaK ATPase activity. Zinc center 1 plays an important role in the autonomous, DnaK-independent chaperone activity of DnaJ. Zinc center 2 is essential for interaction with DnaK and for DnaJ activity.</text>
</comment>
<comment type="function">
    <text evidence="9 12">Participates actively in the response to hyperosmotic and heat shock by preventing the aggregation of stress-denatured proteins and by disaggregating proteins, also in an autonomous, DnaK-independent fashion. Unfolded proteins bind initially to DnaJ; upon interaction with the DnaJ-bound protein, DnaK hydrolyzes its bound ATP, resulting in the formation of a stable complex. GrpE releases ADP from DnaK; ATP binding to DnaK triggers the release of the substrate protein, thus completing the reaction cycle. Several rounds of ATP-dependent interactions between DnaJ, DnaK and GrpE are required for fully efficient folding. Also involved, together with DnaK and GrpE, in the DNA replication of plasmids through activation of initiation proteins.</text>
</comment>
<feature type="domain" description="CR-type" evidence="16">
    <location>
        <begin position="147"/>
        <end position="229"/>
    </location>
</feature>
<evidence type="ECO:0000313" key="18">
    <source>
        <dbReference type="Proteomes" id="UP000886879"/>
    </source>
</evidence>
<feature type="domain" description="J" evidence="15">
    <location>
        <begin position="7"/>
        <end position="72"/>
    </location>
</feature>
<feature type="binding site" evidence="12">
    <location>
        <position position="177"/>
    </location>
    <ligand>
        <name>Zn(2+)</name>
        <dbReference type="ChEBI" id="CHEBI:29105"/>
        <label>2</label>
    </ligand>
</feature>
<evidence type="ECO:0000256" key="13">
    <source>
        <dbReference type="PROSITE-ProRule" id="PRU00546"/>
    </source>
</evidence>
<dbReference type="AlphaFoldDB" id="A0A9D0YV35"/>
<keyword evidence="5 12" id="KW-0863">Zinc-finger</keyword>
<dbReference type="GO" id="GO:0005524">
    <property type="term" value="F:ATP binding"/>
    <property type="evidence" value="ECO:0007669"/>
    <property type="project" value="InterPro"/>
</dbReference>
<evidence type="ECO:0000256" key="3">
    <source>
        <dbReference type="ARBA" id="ARBA00022723"/>
    </source>
</evidence>